<proteinExistence type="predicted"/>
<accession>A0A5E7V7L1</accession>
<reference evidence="1 2" key="1">
    <citation type="submission" date="2019-09" db="EMBL/GenBank/DDBJ databases">
        <authorList>
            <person name="Chandra G."/>
            <person name="Truman W A."/>
        </authorList>
    </citation>
    <scope>NUCLEOTIDE SEQUENCE [LARGE SCALE GENOMIC DNA]</scope>
    <source>
        <strain evidence="1">PS938</strain>
    </source>
</reference>
<sequence length="222" mass="25278">MTVVYRRLEGMALTFVSGTLEQNDERMLSYAVTFRMSLDFVHFLHMSNQFLSGYLDDPVNAIRPELGGLAYHYSYNYFFSAAGDIRSSADLFKVFASPYYYMDAWSTGGLERRYGKPAFRHVGEQLEVTVRRDFRWEDGAPIYVKDLPLITFDWSLNVMQGHSSLKPKPKPKLAPGSIVIFGYTEAETVEIGGVPVRKRMRYMVGSELQLGAILPEQILTAE</sequence>
<dbReference type="Proteomes" id="UP000327191">
    <property type="component" value="Unassembled WGS sequence"/>
</dbReference>
<organism evidence="1 2">
    <name type="scientific">Pseudomonas fluorescens</name>
    <dbReference type="NCBI Taxonomy" id="294"/>
    <lineage>
        <taxon>Bacteria</taxon>
        <taxon>Pseudomonadati</taxon>
        <taxon>Pseudomonadota</taxon>
        <taxon>Gammaproteobacteria</taxon>
        <taxon>Pseudomonadales</taxon>
        <taxon>Pseudomonadaceae</taxon>
        <taxon>Pseudomonas</taxon>
    </lineage>
</organism>
<protein>
    <submittedName>
        <fullName evidence="1">Uncharacterized protein</fullName>
    </submittedName>
</protein>
<name>A0A5E7V7L1_PSEFL</name>
<evidence type="ECO:0000313" key="1">
    <source>
        <dbReference type="EMBL" id="VVQ20007.1"/>
    </source>
</evidence>
<dbReference type="OrthoDB" id="7026635at2"/>
<evidence type="ECO:0000313" key="2">
    <source>
        <dbReference type="Proteomes" id="UP000327191"/>
    </source>
</evidence>
<gene>
    <name evidence="1" type="ORF">PS938_04829</name>
</gene>
<dbReference type="AlphaFoldDB" id="A0A5E7V7L1"/>
<dbReference type="EMBL" id="CABVJE010000024">
    <property type="protein sequence ID" value="VVQ20007.1"/>
    <property type="molecule type" value="Genomic_DNA"/>
</dbReference>
<dbReference type="RefSeq" id="WP_150673915.1">
    <property type="nucleotide sequence ID" value="NZ_CABVJE010000024.1"/>
</dbReference>